<gene>
    <name evidence="2" type="ORF">AB675_2407</name>
</gene>
<dbReference type="EMBL" id="LFJN01000002">
    <property type="protein sequence ID" value="KPI44856.1"/>
    <property type="molecule type" value="Genomic_DNA"/>
</dbReference>
<reference evidence="2 3" key="1">
    <citation type="submission" date="2015-06" db="EMBL/GenBank/DDBJ databases">
        <title>Draft genome of the ant-associated black yeast Phialophora attae CBS 131958.</title>
        <authorList>
            <person name="Moreno L.F."/>
            <person name="Stielow B.J."/>
            <person name="de Hoog S."/>
            <person name="Vicente V.A."/>
            <person name="Weiss V.A."/>
            <person name="de Vries M."/>
            <person name="Cruz L.M."/>
            <person name="Souza E.M."/>
        </authorList>
    </citation>
    <scope>NUCLEOTIDE SEQUENCE [LARGE SCALE GENOMIC DNA]</scope>
    <source>
        <strain evidence="2 3">CBS 131958</strain>
    </source>
</reference>
<dbReference type="RefSeq" id="XP_018004819.1">
    <property type="nucleotide sequence ID" value="XM_018142378.1"/>
</dbReference>
<sequence length="243" mass="26595">MRDNYTAQMAAIDEAQRKIAEHDAKHAKMRQEKAATLAASGEQNDELQASLAAECADMRQTAQEIAAETRQINAVADAVAASIGSTQKGGLGRPSPPKLREMLAARKAERKEHLGALTAIWEAKVELYNPALEADIKATMKHTSDELMAQIAAIEEAQRKIAEYDAVAGIARPEKPGKEDSELTAPRTSAQTAADRDHIKQIGEVFKRAREKAGHEEKASKKEESLKEDSRDEQARKQEADKS</sequence>
<feature type="compositionally biased region" description="Basic and acidic residues" evidence="1">
    <location>
        <begin position="21"/>
        <end position="33"/>
    </location>
</feature>
<dbReference type="AlphaFoldDB" id="A0A0N1HWX1"/>
<feature type="compositionally biased region" description="Basic and acidic residues" evidence="1">
    <location>
        <begin position="194"/>
        <end position="243"/>
    </location>
</feature>
<comment type="caution">
    <text evidence="2">The sequence shown here is derived from an EMBL/GenBank/DDBJ whole genome shotgun (WGS) entry which is preliminary data.</text>
</comment>
<organism evidence="2 3">
    <name type="scientific">Cyphellophora attinorum</name>
    <dbReference type="NCBI Taxonomy" id="1664694"/>
    <lineage>
        <taxon>Eukaryota</taxon>
        <taxon>Fungi</taxon>
        <taxon>Dikarya</taxon>
        <taxon>Ascomycota</taxon>
        <taxon>Pezizomycotina</taxon>
        <taxon>Eurotiomycetes</taxon>
        <taxon>Chaetothyriomycetidae</taxon>
        <taxon>Chaetothyriales</taxon>
        <taxon>Cyphellophoraceae</taxon>
        <taxon>Cyphellophora</taxon>
    </lineage>
</organism>
<accession>A0A0N1HWX1</accession>
<feature type="compositionally biased region" description="Basic and acidic residues" evidence="1">
    <location>
        <begin position="172"/>
        <end position="181"/>
    </location>
</feature>
<name>A0A0N1HWX1_9EURO</name>
<keyword evidence="3" id="KW-1185">Reference proteome</keyword>
<evidence type="ECO:0000313" key="2">
    <source>
        <dbReference type="EMBL" id="KPI44856.1"/>
    </source>
</evidence>
<feature type="region of interest" description="Disordered" evidence="1">
    <location>
        <begin position="172"/>
        <end position="243"/>
    </location>
</feature>
<dbReference type="GeneID" id="28734258"/>
<proteinExistence type="predicted"/>
<dbReference type="VEuPathDB" id="FungiDB:AB675_2407"/>
<feature type="region of interest" description="Disordered" evidence="1">
    <location>
        <begin position="21"/>
        <end position="42"/>
    </location>
</feature>
<evidence type="ECO:0000313" key="3">
    <source>
        <dbReference type="Proteomes" id="UP000038010"/>
    </source>
</evidence>
<evidence type="ECO:0000256" key="1">
    <source>
        <dbReference type="SAM" id="MobiDB-lite"/>
    </source>
</evidence>
<dbReference type="Proteomes" id="UP000038010">
    <property type="component" value="Unassembled WGS sequence"/>
</dbReference>
<protein>
    <submittedName>
        <fullName evidence="2">Uncharacterized protein</fullName>
    </submittedName>
</protein>